<protein>
    <submittedName>
        <fullName evidence="1">2-dehydro-3-deoxyphosphooctonate aldolase</fullName>
    </submittedName>
</protein>
<dbReference type="Proteomes" id="UP001180481">
    <property type="component" value="Chromosome"/>
</dbReference>
<accession>A0ABY9R8C0</accession>
<name>A0ABY9R8C0_9FLAO</name>
<proteinExistence type="predicted"/>
<dbReference type="RefSeq" id="WP_309531299.1">
    <property type="nucleotide sequence ID" value="NZ_CP133721.1"/>
</dbReference>
<dbReference type="EMBL" id="CP133721">
    <property type="protein sequence ID" value="WMW76914.1"/>
    <property type="molecule type" value="Genomic_DNA"/>
</dbReference>
<gene>
    <name evidence="1" type="ORF">RF683_05280</name>
</gene>
<keyword evidence="2" id="KW-1185">Reference proteome</keyword>
<dbReference type="PROSITE" id="PS51257">
    <property type="entry name" value="PROKAR_LIPOPROTEIN"/>
    <property type="match status" value="1"/>
</dbReference>
<sequence length="167" mass="18847">MQLKNNIMTTPSKLYFSKNIIAAVALILFISCISTKSTIQNIDNTAVLPKLYENAFIIEEYANDSKYGFNENYPINLGFYKNENSNTTNIKRFFNGLTSKSGETLSYKKIGTCCPYPSKNNGVGAGTLDIYEVSVEGKTDKWLVYINIYEKGKILCPNGFEIKKRIM</sequence>
<evidence type="ECO:0000313" key="2">
    <source>
        <dbReference type="Proteomes" id="UP001180481"/>
    </source>
</evidence>
<evidence type="ECO:0000313" key="1">
    <source>
        <dbReference type="EMBL" id="WMW76914.1"/>
    </source>
</evidence>
<organism evidence="1 2">
    <name type="scientific">Flavobacterium nakdongensis</name>
    <dbReference type="NCBI Taxonomy" id="3073563"/>
    <lineage>
        <taxon>Bacteria</taxon>
        <taxon>Pseudomonadati</taxon>
        <taxon>Bacteroidota</taxon>
        <taxon>Flavobacteriia</taxon>
        <taxon>Flavobacteriales</taxon>
        <taxon>Flavobacteriaceae</taxon>
        <taxon>Flavobacterium</taxon>
    </lineage>
</organism>
<reference evidence="1" key="1">
    <citation type="submission" date="2023-09" db="EMBL/GenBank/DDBJ databases">
        <title>Flavobacterium sp. 20NA77.7 isolated from freshwater.</title>
        <authorList>
            <person name="Le V."/>
            <person name="Ko S.-R."/>
            <person name="Ahn C.-Y."/>
            <person name="Oh H.-M."/>
        </authorList>
    </citation>
    <scope>NUCLEOTIDE SEQUENCE</scope>
    <source>
        <strain evidence="1">20NA77.7</strain>
    </source>
</reference>